<evidence type="ECO:0000256" key="1">
    <source>
        <dbReference type="SAM" id="MobiDB-lite"/>
    </source>
</evidence>
<evidence type="ECO:0000313" key="4">
    <source>
        <dbReference type="EMBL" id="REE97313.1"/>
    </source>
</evidence>
<dbReference type="InterPro" id="IPR036465">
    <property type="entry name" value="vWFA_dom_sf"/>
</dbReference>
<sequence length="660" mass="68807">MSGRHRNDLPGERPDGTDPVYGPGGSGASGPGRPGPPAGHGGPPYGPAMERSGAVPPPLRMSDSSGAFGGRQSEVWRSGEVPAGTSGGHRRRRRGRRGPMLGPLAGAVGLLVVLGAGGYALSGFGGCGGGALVLEVAAAPEIAPAVTQAVERFNDEDAKVGDTCVRAAVTAVDPSRTTLLLSGVGVPSANSRIPDVWIPDSSLWTSLVLGSDKGKGAIQVSRTSVASSPIVVGVPRGVAQRLRAQDGTAPPSWAALLRAAAGAEGAGSAGAVRLTFPDPAANATGMGSLMIINTLLDGTPDKDATFTGIVRSLREATVQTVGDQFDRFGKSGSARMPLALTPEQALWRYNQTSPPESAVALYPQEGTLSMDYPYVTVGRDAERRRAAALLEAALGSDDTRADVLGLGFRTPDGDAPGEFTVRSGVDPARPRMLPAPSAVETGAVMQAWAKLSLGLRLLLLTDVSGSMAERVGPDITRMQAIVKVSQGGLRLLSDDTELGSWVFSTDMDGDKPYREIVSVGPLGDRVGSVTRRSSLLSSLAVMAPKPDGDTGLYETVLAAYEHMTDTFKPEFGHSITVLTDGRNDHPGSTLTLAKTLDRLREMQDPNKLVVVNMIGFGEGVDPTELKQIADVTHGRVEIAKSPDDIRGIFLRLLSRRITGR</sequence>
<feature type="domain" description="VWFA" evidence="3">
    <location>
        <begin position="456"/>
        <end position="652"/>
    </location>
</feature>
<dbReference type="Gene3D" id="3.40.50.410">
    <property type="entry name" value="von Willebrand factor, type A domain"/>
    <property type="match status" value="1"/>
</dbReference>
<evidence type="ECO:0000259" key="3">
    <source>
        <dbReference type="PROSITE" id="PS50234"/>
    </source>
</evidence>
<feature type="transmembrane region" description="Helical" evidence="2">
    <location>
        <begin position="100"/>
        <end position="121"/>
    </location>
</feature>
<feature type="compositionally biased region" description="Basic and acidic residues" evidence="1">
    <location>
        <begin position="1"/>
        <end position="16"/>
    </location>
</feature>
<dbReference type="PROSITE" id="PS50234">
    <property type="entry name" value="VWFA"/>
    <property type="match status" value="1"/>
</dbReference>
<dbReference type="AlphaFoldDB" id="A0A3D9STH8"/>
<protein>
    <submittedName>
        <fullName evidence="4">von Willebrand factor type A domain-containing protein</fullName>
    </submittedName>
</protein>
<feature type="region of interest" description="Disordered" evidence="1">
    <location>
        <begin position="1"/>
        <end position="99"/>
    </location>
</feature>
<accession>A0A3D9STH8</accession>
<dbReference type="EMBL" id="QTTT01000001">
    <property type="protein sequence ID" value="REE97313.1"/>
    <property type="molecule type" value="Genomic_DNA"/>
</dbReference>
<keyword evidence="2" id="KW-0472">Membrane</keyword>
<comment type="caution">
    <text evidence="4">The sequence shown here is derived from an EMBL/GenBank/DDBJ whole genome shotgun (WGS) entry which is preliminary data.</text>
</comment>
<dbReference type="InterPro" id="IPR002035">
    <property type="entry name" value="VWF_A"/>
</dbReference>
<evidence type="ECO:0000256" key="2">
    <source>
        <dbReference type="SAM" id="Phobius"/>
    </source>
</evidence>
<keyword evidence="2" id="KW-0812">Transmembrane</keyword>
<feature type="compositionally biased region" description="Gly residues" evidence="1">
    <location>
        <begin position="22"/>
        <end position="43"/>
    </location>
</feature>
<dbReference type="RefSeq" id="WP_116022823.1">
    <property type="nucleotide sequence ID" value="NZ_QTTT01000001.1"/>
</dbReference>
<evidence type="ECO:0000313" key="5">
    <source>
        <dbReference type="Proteomes" id="UP000256661"/>
    </source>
</evidence>
<proteinExistence type="predicted"/>
<dbReference type="SUPFAM" id="SSF53300">
    <property type="entry name" value="vWA-like"/>
    <property type="match status" value="1"/>
</dbReference>
<keyword evidence="2" id="KW-1133">Transmembrane helix</keyword>
<organism evidence="4 5">
    <name type="scientific">Thermomonospora umbrina</name>
    <dbReference type="NCBI Taxonomy" id="111806"/>
    <lineage>
        <taxon>Bacteria</taxon>
        <taxon>Bacillati</taxon>
        <taxon>Actinomycetota</taxon>
        <taxon>Actinomycetes</taxon>
        <taxon>Streptosporangiales</taxon>
        <taxon>Thermomonosporaceae</taxon>
        <taxon>Thermomonospora</taxon>
    </lineage>
</organism>
<dbReference type="Proteomes" id="UP000256661">
    <property type="component" value="Unassembled WGS sequence"/>
</dbReference>
<dbReference type="SMART" id="SM00327">
    <property type="entry name" value="VWA"/>
    <property type="match status" value="1"/>
</dbReference>
<reference evidence="4 5" key="1">
    <citation type="submission" date="2018-08" db="EMBL/GenBank/DDBJ databases">
        <title>Sequencing the genomes of 1000 actinobacteria strains.</title>
        <authorList>
            <person name="Klenk H.-P."/>
        </authorList>
    </citation>
    <scope>NUCLEOTIDE SEQUENCE [LARGE SCALE GENOMIC DNA]</scope>
    <source>
        <strain evidence="4 5">DSM 43927</strain>
    </source>
</reference>
<dbReference type="SUPFAM" id="SSF53850">
    <property type="entry name" value="Periplasmic binding protein-like II"/>
    <property type="match status" value="1"/>
</dbReference>
<dbReference type="OrthoDB" id="5621159at2"/>
<feature type="compositionally biased region" description="Basic residues" evidence="1">
    <location>
        <begin position="88"/>
        <end position="97"/>
    </location>
</feature>
<dbReference type="Pfam" id="PF13531">
    <property type="entry name" value="SBP_bac_11"/>
    <property type="match status" value="1"/>
</dbReference>
<name>A0A3D9STH8_9ACTN</name>
<keyword evidence="5" id="KW-1185">Reference proteome</keyword>
<gene>
    <name evidence="4" type="ORF">DFJ69_2780</name>
</gene>